<keyword evidence="1" id="KW-1185">Reference proteome</keyword>
<protein>
    <submittedName>
        <fullName evidence="2">Uncharacterized protein</fullName>
    </submittedName>
</protein>
<accession>A0A0N4ZRT0</accession>
<evidence type="ECO:0000313" key="1">
    <source>
        <dbReference type="Proteomes" id="UP000038045"/>
    </source>
</evidence>
<organism evidence="1 2">
    <name type="scientific">Parastrongyloides trichosuri</name>
    <name type="common">Possum-specific nematode worm</name>
    <dbReference type="NCBI Taxonomy" id="131310"/>
    <lineage>
        <taxon>Eukaryota</taxon>
        <taxon>Metazoa</taxon>
        <taxon>Ecdysozoa</taxon>
        <taxon>Nematoda</taxon>
        <taxon>Chromadorea</taxon>
        <taxon>Rhabditida</taxon>
        <taxon>Tylenchina</taxon>
        <taxon>Panagrolaimomorpha</taxon>
        <taxon>Strongyloidoidea</taxon>
        <taxon>Strongyloididae</taxon>
        <taxon>Parastrongyloides</taxon>
    </lineage>
</organism>
<reference evidence="2" key="1">
    <citation type="submission" date="2017-02" db="UniProtKB">
        <authorList>
            <consortium name="WormBaseParasite"/>
        </authorList>
    </citation>
    <scope>IDENTIFICATION</scope>
</reference>
<evidence type="ECO:0000313" key="2">
    <source>
        <dbReference type="WBParaSite" id="PTRK_0001121400.1"/>
    </source>
</evidence>
<name>A0A0N4ZRT0_PARTI</name>
<sequence>MSQIYTNPWEEFKCVNYSRKKKLFKKVNYLAAIKDLKILSKIFEDAYGPEYSAIIHFELSKIFLHIHKKISSVMSLKNKEKCYWHGIIREKKYGKTMFSSTFLNWYNANIEIINTYENFNLTIKAKVSSLNFSIKLFKLGKFQECKNWTNSVINDLTDIPIFWYRCITILSKCCLILNDVSSFGKYLDEMKVFADTSKKRLVNDFFLRKIWKDISAIKVILNYIFPSYSNEIYQYNVKEIDELEDFSKKIVNYEPGTYNYYVHKIVPKYTDSKLFLFFCNWLFKKFPILERNERNKKANLKQDESIDHEYEILLKSYGFINDNESIAN</sequence>
<proteinExistence type="predicted"/>
<dbReference type="Proteomes" id="UP000038045">
    <property type="component" value="Unplaced"/>
</dbReference>
<dbReference type="AlphaFoldDB" id="A0A0N4ZRT0"/>
<dbReference type="WBParaSite" id="PTRK_0001121400.1">
    <property type="protein sequence ID" value="PTRK_0001121400.1"/>
    <property type="gene ID" value="PTRK_0001121400"/>
</dbReference>